<proteinExistence type="predicted"/>
<protein>
    <submittedName>
        <fullName evidence="1">Uncharacterized protein</fullName>
    </submittedName>
</protein>
<organism evidence="1 2">
    <name type="scientific">Linnemannia gamsii</name>
    <dbReference type="NCBI Taxonomy" id="64522"/>
    <lineage>
        <taxon>Eukaryota</taxon>
        <taxon>Fungi</taxon>
        <taxon>Fungi incertae sedis</taxon>
        <taxon>Mucoromycota</taxon>
        <taxon>Mortierellomycotina</taxon>
        <taxon>Mortierellomycetes</taxon>
        <taxon>Mortierellales</taxon>
        <taxon>Mortierellaceae</taxon>
        <taxon>Linnemannia</taxon>
    </lineage>
</organism>
<dbReference type="Proteomes" id="UP000823405">
    <property type="component" value="Unassembled WGS sequence"/>
</dbReference>
<reference evidence="1" key="1">
    <citation type="journal article" date="2020" name="Fungal Divers.">
        <title>Resolving the Mortierellaceae phylogeny through synthesis of multi-gene phylogenetics and phylogenomics.</title>
        <authorList>
            <person name="Vandepol N."/>
            <person name="Liber J."/>
            <person name="Desiro A."/>
            <person name="Na H."/>
            <person name="Kennedy M."/>
            <person name="Barry K."/>
            <person name="Grigoriev I.V."/>
            <person name="Miller A.N."/>
            <person name="O'Donnell K."/>
            <person name="Stajich J.E."/>
            <person name="Bonito G."/>
        </authorList>
    </citation>
    <scope>NUCLEOTIDE SEQUENCE</scope>
    <source>
        <strain evidence="1">NVP60</strain>
    </source>
</reference>
<sequence length="188" mass="21219">MDFDQQFAAANENFDALVERVKILEENASKNKEMLEVLVNHGRFFTVLTTELKPKLNEIVSRLDALDNNIKEVDEQLDAIPRIRHPIGQAQLDTALQALRTELTSAINESTQVARVATITVNKPRSALPDAFSGKREDWKSFQSCLDLFFLTHDSAYPTDADKIMFIISRLGTDTAASKLMEPYISKF</sequence>
<gene>
    <name evidence="1" type="ORF">BGZ97_010704</name>
</gene>
<evidence type="ECO:0000313" key="2">
    <source>
        <dbReference type="Proteomes" id="UP000823405"/>
    </source>
</evidence>
<name>A0A9P6QMM8_9FUNG</name>
<comment type="caution">
    <text evidence="1">The sequence shown here is derived from an EMBL/GenBank/DDBJ whole genome shotgun (WGS) entry which is preliminary data.</text>
</comment>
<evidence type="ECO:0000313" key="1">
    <source>
        <dbReference type="EMBL" id="KAG0273433.1"/>
    </source>
</evidence>
<dbReference type="EMBL" id="JAAAIN010005678">
    <property type="protein sequence ID" value="KAG0273433.1"/>
    <property type="molecule type" value="Genomic_DNA"/>
</dbReference>
<feature type="non-terminal residue" evidence="1">
    <location>
        <position position="188"/>
    </location>
</feature>
<accession>A0A9P6QMM8</accession>
<keyword evidence="2" id="KW-1185">Reference proteome</keyword>
<dbReference type="OrthoDB" id="2425918at2759"/>
<dbReference type="AlphaFoldDB" id="A0A9P6QMM8"/>